<evidence type="ECO:0000259" key="2">
    <source>
        <dbReference type="Pfam" id="PF06586"/>
    </source>
</evidence>
<evidence type="ECO:0000313" key="4">
    <source>
        <dbReference type="EMBL" id="QQG64668.1"/>
    </source>
</evidence>
<evidence type="ECO:0000259" key="3">
    <source>
        <dbReference type="Pfam" id="PF23536"/>
    </source>
</evidence>
<feature type="domain" description="TraK N-terminal" evidence="2">
    <location>
        <begin position="31"/>
        <end position="117"/>
    </location>
</feature>
<dbReference type="RefSeq" id="WP_199263501.1">
    <property type="nucleotide sequence ID" value="NZ_CP054140.1"/>
</dbReference>
<dbReference type="Pfam" id="PF06586">
    <property type="entry name" value="TraK_N"/>
    <property type="match status" value="1"/>
</dbReference>
<accession>A0A7T6APL3</accession>
<evidence type="ECO:0000313" key="5">
    <source>
        <dbReference type="Proteomes" id="UP000596092"/>
    </source>
</evidence>
<dbReference type="EMBL" id="CP054140">
    <property type="protein sequence ID" value="QQG64668.1"/>
    <property type="molecule type" value="Genomic_DNA"/>
</dbReference>
<name>A0A7T6APL3_9BACT</name>
<dbReference type="InterPro" id="IPR010563">
    <property type="entry name" value="TraK_N"/>
</dbReference>
<keyword evidence="5" id="KW-1185">Reference proteome</keyword>
<feature type="domain" description="TraK C-terminal" evidence="3">
    <location>
        <begin position="131"/>
        <end position="238"/>
    </location>
</feature>
<sequence length="256" mass="28079">MKILCFSICCLLLNTDHAVAGEGVPAEVPTMVELSAREINRIVCPGQMSDLIFSEEKGLTGHFSGNNAFIKFTAEEVGGKLKYNNEPSEIYAVCNGSVFTIIGVPAEINAVTVRLALPKSETVEKNITRYKNMPLEKQALQLIKEAYDGVFPSSYQVIDKKQPVYLCPDLDLVQQQVVEIEGVGLQLKAFKATSRLGMDLELAEKTFLSAAVGNPILAVAIEQHTLKPKQSTRVFVVERKDLPVATMTTLDAGFER</sequence>
<evidence type="ECO:0000256" key="1">
    <source>
        <dbReference type="SAM" id="SignalP"/>
    </source>
</evidence>
<dbReference type="Pfam" id="PF23536">
    <property type="entry name" value="TraK_C"/>
    <property type="match status" value="1"/>
</dbReference>
<dbReference type="AlphaFoldDB" id="A0A7T6APL3"/>
<keyword evidence="1" id="KW-0732">Signal</keyword>
<organism evidence="4 5">
    <name type="scientific">Desulfobulbus oligotrophicus</name>
    <dbReference type="NCBI Taxonomy" id="1909699"/>
    <lineage>
        <taxon>Bacteria</taxon>
        <taxon>Pseudomonadati</taxon>
        <taxon>Thermodesulfobacteriota</taxon>
        <taxon>Desulfobulbia</taxon>
        <taxon>Desulfobulbales</taxon>
        <taxon>Desulfobulbaceae</taxon>
        <taxon>Desulfobulbus</taxon>
    </lineage>
</organism>
<protein>
    <submittedName>
        <fullName evidence="4">Type-F conjugative transfer system secretin TraK</fullName>
    </submittedName>
</protein>
<dbReference type="Proteomes" id="UP000596092">
    <property type="component" value="Chromosome"/>
</dbReference>
<gene>
    <name evidence="4" type="ORF">HP555_01720</name>
</gene>
<dbReference type="InterPro" id="IPR055397">
    <property type="entry name" value="TraK_C"/>
</dbReference>
<feature type="signal peptide" evidence="1">
    <location>
        <begin position="1"/>
        <end position="20"/>
    </location>
</feature>
<reference evidence="4 5" key="1">
    <citation type="submission" date="2020-05" db="EMBL/GenBank/DDBJ databases">
        <title>Complete genome of Desulfobulbus oligotrophicus.</title>
        <authorList>
            <person name="Podar M."/>
        </authorList>
    </citation>
    <scope>NUCLEOTIDE SEQUENCE [LARGE SCALE GENOMIC DNA]</scope>
    <source>
        <strain evidence="4 5">Prop6</strain>
    </source>
</reference>
<proteinExistence type="predicted"/>
<dbReference type="KEGG" id="dog:HP555_01720"/>
<feature type="chain" id="PRO_5032663685" evidence="1">
    <location>
        <begin position="21"/>
        <end position="256"/>
    </location>
</feature>